<dbReference type="InterPro" id="IPR027417">
    <property type="entry name" value="P-loop_NTPase"/>
</dbReference>
<dbReference type="InterPro" id="IPR025943">
    <property type="entry name" value="Sigma_54_int_dom_ATP-bd_2"/>
</dbReference>
<proteinExistence type="predicted"/>
<dbReference type="Gene3D" id="1.10.8.60">
    <property type="match status" value="1"/>
</dbReference>
<name>A0A1W2AQ33_9BACT</name>
<keyword evidence="5" id="KW-0804">Transcription</keyword>
<dbReference type="Gene3D" id="3.40.50.300">
    <property type="entry name" value="P-loop containing nucleotide triphosphate hydrolases"/>
    <property type="match status" value="1"/>
</dbReference>
<sequence>MDIGKHWQTIIESVQDGVIIVDSGGNIMAANTTALLMTGYKKEEFLGKSCRILNCTGCKIVGKGPGKEWCGLFSRGLIRDKKCFISHKDHRSVQILKSATVFYDDNGDIVGAVETLKDVSDNIKFENELISLKKTYLLEDGFHGIVGKSPVMQSLFELIENVALTETPVMILGDSGTGKELVARAVHETGPRKDKPFIKVNCASLNESLLESELFGHVKGAYTGANRNRIGRFEAAHGGSIFLDEIGDIPMATQVKLLRVLEEKKIEKVGDNVSIDVDVRIITATNRNLEQLIQENVFREDLFFRINVFPIRCPSLVHRLDDIPLIAQHFINVNARKTGKNILGFTPEAMRQMMTYHWPGNVRELRNAVEYAFVLCNGSSVGPEHLPERVTVGPGPGKRSVRECREVLAESRADQAVDERKQLIQALKVAKGNQSRAARAIGVSRVTIWKRIKKYGIDLQRDLD</sequence>
<evidence type="ECO:0000256" key="3">
    <source>
        <dbReference type="ARBA" id="ARBA00023015"/>
    </source>
</evidence>
<accession>A0A1W2AQ33</accession>
<reference evidence="8 9" key="1">
    <citation type="submission" date="2017-04" db="EMBL/GenBank/DDBJ databases">
        <authorList>
            <person name="Afonso C.L."/>
            <person name="Miller P.J."/>
            <person name="Scott M.A."/>
            <person name="Spackman E."/>
            <person name="Goraichik I."/>
            <person name="Dimitrov K.M."/>
            <person name="Suarez D.L."/>
            <person name="Swayne D.E."/>
        </authorList>
    </citation>
    <scope>NUCLEOTIDE SEQUENCE [LARGE SCALE GENOMIC DNA]</scope>
    <source>
        <strain evidence="8 9">DSM 3385</strain>
    </source>
</reference>
<dbReference type="GO" id="GO:0043565">
    <property type="term" value="F:sequence-specific DNA binding"/>
    <property type="evidence" value="ECO:0007669"/>
    <property type="project" value="InterPro"/>
</dbReference>
<dbReference type="Proteomes" id="UP000192418">
    <property type="component" value="Unassembled WGS sequence"/>
</dbReference>
<dbReference type="PROSITE" id="PS50045">
    <property type="entry name" value="SIGMA54_INTERACT_4"/>
    <property type="match status" value="1"/>
</dbReference>
<dbReference type="InterPro" id="IPR000014">
    <property type="entry name" value="PAS"/>
</dbReference>
<dbReference type="PRINTS" id="PR01590">
    <property type="entry name" value="HTHFIS"/>
</dbReference>
<keyword evidence="2" id="KW-0067">ATP-binding</keyword>
<dbReference type="Pfam" id="PF13426">
    <property type="entry name" value="PAS_9"/>
    <property type="match status" value="1"/>
</dbReference>
<dbReference type="RefSeq" id="WP_084067815.1">
    <property type="nucleotide sequence ID" value="NZ_FWXY01000006.1"/>
</dbReference>
<evidence type="ECO:0000313" key="8">
    <source>
        <dbReference type="EMBL" id="SMC62816.1"/>
    </source>
</evidence>
<dbReference type="InterPro" id="IPR025662">
    <property type="entry name" value="Sigma_54_int_dom_ATP-bd_1"/>
</dbReference>
<dbReference type="PROSITE" id="PS50112">
    <property type="entry name" value="PAS"/>
    <property type="match status" value="1"/>
</dbReference>
<dbReference type="NCBIfam" id="TIGR00229">
    <property type="entry name" value="sensory_box"/>
    <property type="match status" value="1"/>
</dbReference>
<dbReference type="PANTHER" id="PTHR32071">
    <property type="entry name" value="TRANSCRIPTIONAL REGULATORY PROTEIN"/>
    <property type="match status" value="1"/>
</dbReference>
<evidence type="ECO:0000256" key="2">
    <source>
        <dbReference type="ARBA" id="ARBA00022840"/>
    </source>
</evidence>
<keyword evidence="1" id="KW-0547">Nucleotide-binding</keyword>
<dbReference type="FunFam" id="3.40.50.300:FF:000006">
    <property type="entry name" value="DNA-binding transcriptional regulator NtrC"/>
    <property type="match status" value="1"/>
</dbReference>
<keyword evidence="3" id="KW-0805">Transcription regulation</keyword>
<dbReference type="InterPro" id="IPR002078">
    <property type="entry name" value="Sigma_54_int"/>
</dbReference>
<dbReference type="Gene3D" id="3.30.450.20">
    <property type="entry name" value="PAS domain"/>
    <property type="match status" value="1"/>
</dbReference>
<dbReference type="SUPFAM" id="SSF55785">
    <property type="entry name" value="PYP-like sensor domain (PAS domain)"/>
    <property type="match status" value="1"/>
</dbReference>
<evidence type="ECO:0000256" key="1">
    <source>
        <dbReference type="ARBA" id="ARBA00022741"/>
    </source>
</evidence>
<evidence type="ECO:0000259" key="7">
    <source>
        <dbReference type="PROSITE" id="PS50112"/>
    </source>
</evidence>
<dbReference type="PROSITE" id="PS00676">
    <property type="entry name" value="SIGMA54_INTERACT_2"/>
    <property type="match status" value="1"/>
</dbReference>
<dbReference type="CDD" id="cd00130">
    <property type="entry name" value="PAS"/>
    <property type="match status" value="1"/>
</dbReference>
<dbReference type="GO" id="GO:0005524">
    <property type="term" value="F:ATP binding"/>
    <property type="evidence" value="ECO:0007669"/>
    <property type="project" value="UniProtKB-KW"/>
</dbReference>
<dbReference type="AlphaFoldDB" id="A0A1W2AQ33"/>
<dbReference type="InterPro" id="IPR002197">
    <property type="entry name" value="HTH_Fis"/>
</dbReference>
<protein>
    <submittedName>
        <fullName evidence="8">PAS domain S-box-containing protein</fullName>
    </submittedName>
</protein>
<dbReference type="EMBL" id="FWXY01000006">
    <property type="protein sequence ID" value="SMC62816.1"/>
    <property type="molecule type" value="Genomic_DNA"/>
</dbReference>
<evidence type="ECO:0000259" key="6">
    <source>
        <dbReference type="PROSITE" id="PS50045"/>
    </source>
</evidence>
<dbReference type="PROSITE" id="PS00688">
    <property type="entry name" value="SIGMA54_INTERACT_3"/>
    <property type="match status" value="1"/>
</dbReference>
<feature type="domain" description="Sigma-54 factor interaction" evidence="6">
    <location>
        <begin position="145"/>
        <end position="374"/>
    </location>
</feature>
<dbReference type="SUPFAM" id="SSF46689">
    <property type="entry name" value="Homeodomain-like"/>
    <property type="match status" value="1"/>
</dbReference>
<dbReference type="CDD" id="cd00009">
    <property type="entry name" value="AAA"/>
    <property type="match status" value="1"/>
</dbReference>
<dbReference type="InterPro" id="IPR025944">
    <property type="entry name" value="Sigma_54_int_dom_CS"/>
</dbReference>
<dbReference type="SMART" id="SM00091">
    <property type="entry name" value="PAS"/>
    <property type="match status" value="1"/>
</dbReference>
<evidence type="ECO:0000256" key="4">
    <source>
        <dbReference type="ARBA" id="ARBA00023125"/>
    </source>
</evidence>
<dbReference type="InterPro" id="IPR035965">
    <property type="entry name" value="PAS-like_dom_sf"/>
</dbReference>
<evidence type="ECO:0000256" key="5">
    <source>
        <dbReference type="ARBA" id="ARBA00023163"/>
    </source>
</evidence>
<organism evidence="8 9">
    <name type="scientific">Desulfocicer vacuolatum DSM 3385</name>
    <dbReference type="NCBI Taxonomy" id="1121400"/>
    <lineage>
        <taxon>Bacteria</taxon>
        <taxon>Pseudomonadati</taxon>
        <taxon>Thermodesulfobacteriota</taxon>
        <taxon>Desulfobacteria</taxon>
        <taxon>Desulfobacterales</taxon>
        <taxon>Desulfobacteraceae</taxon>
        <taxon>Desulfocicer</taxon>
    </lineage>
</organism>
<dbReference type="Pfam" id="PF25601">
    <property type="entry name" value="AAA_lid_14"/>
    <property type="match status" value="1"/>
</dbReference>
<gene>
    <name evidence="8" type="ORF">SAMN02746065_1068</name>
</gene>
<keyword evidence="4" id="KW-0238">DNA-binding</keyword>
<dbReference type="InterPro" id="IPR009057">
    <property type="entry name" value="Homeodomain-like_sf"/>
</dbReference>
<feature type="domain" description="PAS" evidence="7">
    <location>
        <begin position="3"/>
        <end position="49"/>
    </location>
</feature>
<dbReference type="InterPro" id="IPR058031">
    <property type="entry name" value="AAA_lid_NorR"/>
</dbReference>
<dbReference type="Gene3D" id="1.10.10.60">
    <property type="entry name" value="Homeodomain-like"/>
    <property type="match status" value="1"/>
</dbReference>
<dbReference type="SMART" id="SM00382">
    <property type="entry name" value="AAA"/>
    <property type="match status" value="1"/>
</dbReference>
<dbReference type="InterPro" id="IPR003593">
    <property type="entry name" value="AAA+_ATPase"/>
</dbReference>
<dbReference type="STRING" id="1121400.SAMN02746065_1068"/>
<evidence type="ECO:0000313" key="9">
    <source>
        <dbReference type="Proteomes" id="UP000192418"/>
    </source>
</evidence>
<dbReference type="GO" id="GO:0006355">
    <property type="term" value="P:regulation of DNA-templated transcription"/>
    <property type="evidence" value="ECO:0007669"/>
    <property type="project" value="InterPro"/>
</dbReference>
<dbReference type="PROSITE" id="PS00675">
    <property type="entry name" value="SIGMA54_INTERACT_1"/>
    <property type="match status" value="1"/>
</dbReference>
<dbReference type="Pfam" id="PF02954">
    <property type="entry name" value="HTH_8"/>
    <property type="match status" value="1"/>
</dbReference>
<dbReference type="Pfam" id="PF00158">
    <property type="entry name" value="Sigma54_activat"/>
    <property type="match status" value="1"/>
</dbReference>
<dbReference type="SUPFAM" id="SSF52540">
    <property type="entry name" value="P-loop containing nucleoside triphosphate hydrolases"/>
    <property type="match status" value="1"/>
</dbReference>
<dbReference type="OrthoDB" id="5413348at2"/>
<keyword evidence="9" id="KW-1185">Reference proteome</keyword>